<keyword evidence="1" id="KW-0808">Transferase</keyword>
<dbReference type="eggNOG" id="ENOG5033TFV">
    <property type="taxonomic scope" value="Bacteria"/>
</dbReference>
<dbReference type="KEGG" id="pfus:ADJ77_06185"/>
<reference evidence="1 3" key="1">
    <citation type="submission" date="2015-07" db="EMBL/GenBank/DDBJ databases">
        <authorList>
            <person name="Noorani M."/>
        </authorList>
    </citation>
    <scope>NUCLEOTIDE SEQUENCE [LARGE SCALE GENOMIC DNA]</scope>
    <source>
        <strain evidence="1 3">W1435</strain>
    </source>
</reference>
<dbReference type="EMBL" id="CP012074">
    <property type="protein sequence ID" value="AKU69381.1"/>
    <property type="molecule type" value="Genomic_DNA"/>
</dbReference>
<dbReference type="Gene3D" id="1.25.40.10">
    <property type="entry name" value="Tetratricopeptide repeat domain"/>
    <property type="match status" value="1"/>
</dbReference>
<dbReference type="OrthoDB" id="1077533at2"/>
<dbReference type="RefSeq" id="WP_025077682.1">
    <property type="nucleotide sequence ID" value="NZ_BAKO01000003.1"/>
</dbReference>
<dbReference type="AlphaFoldDB" id="A0A0K1NL21"/>
<dbReference type="SUPFAM" id="SSF48452">
    <property type="entry name" value="TPR-like"/>
    <property type="match status" value="1"/>
</dbReference>
<reference evidence="2 4" key="2">
    <citation type="submission" date="2021-03" db="EMBL/GenBank/DDBJ databases">
        <title>Human Oral Microbial Genomes.</title>
        <authorList>
            <person name="Johnston C.D."/>
            <person name="Chen T."/>
            <person name="Dewhirst F.E."/>
        </authorList>
    </citation>
    <scope>NUCLEOTIDE SEQUENCE [LARGE SCALE GENOMIC DNA]</scope>
    <source>
        <strain evidence="2 4">W1435</strain>
    </source>
</reference>
<accession>A0A0K1NL21</accession>
<proteinExistence type="predicted"/>
<dbReference type="InterPro" id="IPR011990">
    <property type="entry name" value="TPR-like_helical_dom_sf"/>
</dbReference>
<dbReference type="InterPro" id="IPR054283">
    <property type="entry name" value="DUF7017"/>
</dbReference>
<dbReference type="Proteomes" id="UP000060345">
    <property type="component" value="Chromosome 1"/>
</dbReference>
<keyword evidence="4" id="KW-1185">Reference proteome</keyword>
<organism evidence="1 3">
    <name type="scientific">Prevotella fusca JCM 17724</name>
    <dbReference type="NCBI Taxonomy" id="1236517"/>
    <lineage>
        <taxon>Bacteria</taxon>
        <taxon>Pseudomonadati</taxon>
        <taxon>Bacteroidota</taxon>
        <taxon>Bacteroidia</taxon>
        <taxon>Bacteroidales</taxon>
        <taxon>Prevotellaceae</taxon>
        <taxon>Prevotella</taxon>
    </lineage>
</organism>
<evidence type="ECO:0000313" key="4">
    <source>
        <dbReference type="Proteomes" id="UP000682005"/>
    </source>
</evidence>
<protein>
    <submittedName>
        <fullName evidence="1">Acetyltransferase</fullName>
    </submittedName>
</protein>
<dbReference type="Pfam" id="PF22860">
    <property type="entry name" value="DUF7017"/>
    <property type="match status" value="1"/>
</dbReference>
<sequence length="309" mass="36241">MEVKDIFELRKQGRTEEAYAAVLPMYAVHKGHYTTIAMFWVGVDMMKLRYQQRRLEEAYKIFRSLMRLYPTMDDRDLKGQSAMMRAALLVFDHHPGFSMLDFITQWDIIRLTEDDWIMGQGDGHPVPSIGMRVVGKVFKEVESKPTVEMALKAAPILAEALKHSPYNMNNQRYKAMIYRIMGKKDKAINIYMHLIGKHRRSYLFQEMSELVDDNRYKIALLCKAIATQREEKFRQRMRFTLAGLLFGRDKARARYELDKCIAVRKQLGYSITWRMQNLAASLAEVTPVSEADEKSFYREQEVVLKELTR</sequence>
<dbReference type="Proteomes" id="UP000682005">
    <property type="component" value="Chromosome 1"/>
</dbReference>
<name>A0A0K1NL21_9BACT</name>
<gene>
    <name evidence="1" type="ORF">ADJ77_06185</name>
    <name evidence="2" type="ORF">J5A51_05900</name>
</gene>
<evidence type="ECO:0000313" key="3">
    <source>
        <dbReference type="Proteomes" id="UP000060345"/>
    </source>
</evidence>
<dbReference type="GO" id="GO:0016740">
    <property type="term" value="F:transferase activity"/>
    <property type="evidence" value="ECO:0007669"/>
    <property type="project" value="UniProtKB-KW"/>
</dbReference>
<evidence type="ECO:0000313" key="1">
    <source>
        <dbReference type="EMBL" id="AKU69381.1"/>
    </source>
</evidence>
<dbReference type="STRING" id="1236517.ADJ77_06185"/>
<evidence type="ECO:0000313" key="2">
    <source>
        <dbReference type="EMBL" id="QUB87014.1"/>
    </source>
</evidence>
<dbReference type="EMBL" id="CP072370">
    <property type="protein sequence ID" value="QUB87014.1"/>
    <property type="molecule type" value="Genomic_DNA"/>
</dbReference>